<name>A0AAW0N7J5_9GOBI</name>
<organism evidence="1 2">
    <name type="scientific">Mugilogobius chulae</name>
    <name type="common">yellowstripe goby</name>
    <dbReference type="NCBI Taxonomy" id="88201"/>
    <lineage>
        <taxon>Eukaryota</taxon>
        <taxon>Metazoa</taxon>
        <taxon>Chordata</taxon>
        <taxon>Craniata</taxon>
        <taxon>Vertebrata</taxon>
        <taxon>Euteleostomi</taxon>
        <taxon>Actinopterygii</taxon>
        <taxon>Neopterygii</taxon>
        <taxon>Teleostei</taxon>
        <taxon>Neoteleostei</taxon>
        <taxon>Acanthomorphata</taxon>
        <taxon>Gobiaria</taxon>
        <taxon>Gobiiformes</taxon>
        <taxon>Gobioidei</taxon>
        <taxon>Gobiidae</taxon>
        <taxon>Gobionellinae</taxon>
        <taxon>Mugilogobius</taxon>
    </lineage>
</organism>
<evidence type="ECO:0000313" key="2">
    <source>
        <dbReference type="Proteomes" id="UP001460270"/>
    </source>
</evidence>
<comment type="caution">
    <text evidence="1">The sequence shown here is derived from an EMBL/GenBank/DDBJ whole genome shotgun (WGS) entry which is preliminary data.</text>
</comment>
<dbReference type="Proteomes" id="UP001460270">
    <property type="component" value="Unassembled WGS sequence"/>
</dbReference>
<keyword evidence="2" id="KW-1185">Reference proteome</keyword>
<sequence length="50" mass="5320">MTRACMVQAMLLRGVHSSGIDTVFPLLTTGDIFALERLKAAGVNQLSKGT</sequence>
<dbReference type="EMBL" id="JBBPFD010000018">
    <property type="protein sequence ID" value="KAK7889920.1"/>
    <property type="molecule type" value="Genomic_DNA"/>
</dbReference>
<dbReference type="AlphaFoldDB" id="A0AAW0N7J5"/>
<proteinExistence type="predicted"/>
<protein>
    <submittedName>
        <fullName evidence="1">Uncharacterized protein</fullName>
    </submittedName>
</protein>
<evidence type="ECO:0000313" key="1">
    <source>
        <dbReference type="EMBL" id="KAK7889920.1"/>
    </source>
</evidence>
<reference evidence="2" key="1">
    <citation type="submission" date="2024-04" db="EMBL/GenBank/DDBJ databases">
        <title>Salinicola lusitanus LLJ914,a marine bacterium isolated from the Okinawa Trough.</title>
        <authorList>
            <person name="Li J."/>
        </authorList>
    </citation>
    <scope>NUCLEOTIDE SEQUENCE [LARGE SCALE GENOMIC DNA]</scope>
</reference>
<gene>
    <name evidence="1" type="ORF">WMY93_025480</name>
</gene>
<accession>A0AAW0N7J5</accession>